<name>A0A0B5QM96_CLOBE</name>
<sequence length="152" mass="17490">MAYKLKEITIRTNNSDEGIKMIDELWGDIASGKLPLLFDSEHVLQKDASPISKYSNYSSDERGDYDLTIMNVTPDFFEKMEMKVSTGLYKKYAERDEDGKVDVCAKEAWKKVWSEQKLGAIKRAFSEDYEITVPSEYAKDGNVHCYLYISVQ</sequence>
<gene>
    <name evidence="1" type="ORF">LF65_02763</name>
</gene>
<evidence type="ECO:0000313" key="1">
    <source>
        <dbReference type="EMBL" id="AJG99336.1"/>
    </source>
</evidence>
<organism evidence="1 2">
    <name type="scientific">Clostridium beijerinckii</name>
    <name type="common">Clostridium MP</name>
    <dbReference type="NCBI Taxonomy" id="1520"/>
    <lineage>
        <taxon>Bacteria</taxon>
        <taxon>Bacillati</taxon>
        <taxon>Bacillota</taxon>
        <taxon>Clostridia</taxon>
        <taxon>Eubacteriales</taxon>
        <taxon>Clostridiaceae</taxon>
        <taxon>Clostridium</taxon>
    </lineage>
</organism>
<dbReference type="PANTHER" id="PTHR36444">
    <property type="entry name" value="TRANSCRIPTIONAL REGULATOR PROTEIN YOBU-RELATED"/>
    <property type="match status" value="1"/>
</dbReference>
<dbReference type="RefSeq" id="WP_041896730.1">
    <property type="nucleotide sequence ID" value="NZ_CP010086.2"/>
</dbReference>
<evidence type="ECO:0008006" key="3">
    <source>
        <dbReference type="Google" id="ProtNLM"/>
    </source>
</evidence>
<dbReference type="OrthoDB" id="2058679at2"/>
<evidence type="ECO:0000313" key="2">
    <source>
        <dbReference type="Proteomes" id="UP000031866"/>
    </source>
</evidence>
<dbReference type="Gene3D" id="3.20.80.10">
    <property type="entry name" value="Regulatory factor, effector binding domain"/>
    <property type="match status" value="1"/>
</dbReference>
<dbReference type="KEGG" id="cbei:LF65_02763"/>
<reference evidence="2" key="1">
    <citation type="submission" date="2014-12" db="EMBL/GenBank/DDBJ databases">
        <title>Genome sequence of Clostridium beijerinckii strain 59B.</title>
        <authorList>
            <person name="Little G.T."/>
            <person name="Minton N.P."/>
        </authorList>
    </citation>
    <scope>NUCLEOTIDE SEQUENCE [LARGE SCALE GENOMIC DNA]</scope>
    <source>
        <strain evidence="2">59B</strain>
    </source>
</reference>
<dbReference type="STRING" id="1520.LF65_02763"/>
<proteinExistence type="predicted"/>
<protein>
    <recommendedName>
        <fullName evidence="3">AraC family transcriptional regulator</fullName>
    </recommendedName>
</protein>
<dbReference type="EMBL" id="CP010086">
    <property type="protein sequence ID" value="AJG99336.1"/>
    <property type="molecule type" value="Genomic_DNA"/>
</dbReference>
<accession>A0A0B5QM96</accession>
<dbReference type="InterPro" id="IPR053182">
    <property type="entry name" value="YobU-like_regulator"/>
</dbReference>
<dbReference type="Proteomes" id="UP000031866">
    <property type="component" value="Chromosome"/>
</dbReference>
<dbReference type="AlphaFoldDB" id="A0A0B5QM96"/>
<dbReference type="PANTHER" id="PTHR36444:SF2">
    <property type="entry name" value="TRANSCRIPTIONAL REGULATOR PROTEIN YOBU-RELATED"/>
    <property type="match status" value="1"/>
</dbReference>
<dbReference type="InterPro" id="IPR011256">
    <property type="entry name" value="Reg_factor_effector_dom_sf"/>
</dbReference>